<evidence type="ECO:0000313" key="16">
    <source>
        <dbReference type="Proteomes" id="UP000030671"/>
    </source>
</evidence>
<dbReference type="PRINTS" id="PR00385">
    <property type="entry name" value="P450"/>
</dbReference>
<evidence type="ECO:0000256" key="8">
    <source>
        <dbReference type="ARBA" id="ARBA00022989"/>
    </source>
</evidence>
<dbReference type="CDD" id="cd11065">
    <property type="entry name" value="CYP64-like"/>
    <property type="match status" value="1"/>
</dbReference>
<dbReference type="AlphaFoldDB" id="W4JW86"/>
<evidence type="ECO:0000256" key="12">
    <source>
        <dbReference type="ARBA" id="ARBA00023136"/>
    </source>
</evidence>
<evidence type="ECO:0000256" key="11">
    <source>
        <dbReference type="ARBA" id="ARBA00023033"/>
    </source>
</evidence>
<dbReference type="InterPro" id="IPR050364">
    <property type="entry name" value="Cytochrome_P450_fung"/>
</dbReference>
<dbReference type="GO" id="GO:0016020">
    <property type="term" value="C:membrane"/>
    <property type="evidence" value="ECO:0007669"/>
    <property type="project" value="UniProtKB-SubCell"/>
</dbReference>
<dbReference type="GO" id="GO:0016705">
    <property type="term" value="F:oxidoreductase activity, acting on paired donors, with incorporation or reduction of molecular oxygen"/>
    <property type="evidence" value="ECO:0007669"/>
    <property type="project" value="InterPro"/>
</dbReference>
<keyword evidence="6 14" id="KW-0812">Transmembrane</keyword>
<dbReference type="Proteomes" id="UP000030671">
    <property type="component" value="Unassembled WGS sequence"/>
</dbReference>
<evidence type="ECO:0000256" key="13">
    <source>
        <dbReference type="PIRSR" id="PIRSR602401-1"/>
    </source>
</evidence>
<evidence type="ECO:0000256" key="14">
    <source>
        <dbReference type="SAM" id="Phobius"/>
    </source>
</evidence>
<evidence type="ECO:0000256" key="6">
    <source>
        <dbReference type="ARBA" id="ARBA00022692"/>
    </source>
</evidence>
<evidence type="ECO:0000256" key="7">
    <source>
        <dbReference type="ARBA" id="ARBA00022723"/>
    </source>
</evidence>
<keyword evidence="7 13" id="KW-0479">Metal-binding</keyword>
<keyword evidence="8 14" id="KW-1133">Transmembrane helix</keyword>
<proteinExistence type="inferred from homology"/>
<keyword evidence="10 13" id="KW-0408">Iron</keyword>
<feature type="binding site" description="axial binding residue" evidence="13">
    <location>
        <position position="441"/>
    </location>
    <ligand>
        <name>heme</name>
        <dbReference type="ChEBI" id="CHEBI:30413"/>
    </ligand>
    <ligandPart>
        <name>Fe</name>
        <dbReference type="ChEBI" id="CHEBI:18248"/>
    </ligandPart>
</feature>
<evidence type="ECO:0000256" key="1">
    <source>
        <dbReference type="ARBA" id="ARBA00001971"/>
    </source>
</evidence>
<dbReference type="GeneID" id="20667870"/>
<gene>
    <name evidence="15" type="primary">cyp60</name>
    <name evidence="15" type="ORF">HETIRDRAFT_163798</name>
</gene>
<dbReference type="RefSeq" id="XP_009549842.1">
    <property type="nucleotide sequence ID" value="XM_009551547.1"/>
</dbReference>
<dbReference type="KEGG" id="hir:HETIRDRAFT_163798"/>
<dbReference type="OrthoDB" id="1055148at2759"/>
<comment type="cofactor">
    <cofactor evidence="1 13">
        <name>heme</name>
        <dbReference type="ChEBI" id="CHEBI:30413"/>
    </cofactor>
</comment>
<keyword evidence="12 14" id="KW-0472">Membrane</keyword>
<evidence type="ECO:0000256" key="5">
    <source>
        <dbReference type="ARBA" id="ARBA00022617"/>
    </source>
</evidence>
<dbReference type="SUPFAM" id="SSF48264">
    <property type="entry name" value="Cytochrome P450"/>
    <property type="match status" value="1"/>
</dbReference>
<keyword evidence="9" id="KW-0560">Oxidoreductase</keyword>
<evidence type="ECO:0000256" key="3">
    <source>
        <dbReference type="ARBA" id="ARBA00005179"/>
    </source>
</evidence>
<name>W4JW86_HETIT</name>
<dbReference type="eggNOG" id="KOG0156">
    <property type="taxonomic scope" value="Eukaryota"/>
</dbReference>
<dbReference type="HOGENOM" id="CLU_001570_2_3_1"/>
<evidence type="ECO:0000256" key="10">
    <source>
        <dbReference type="ARBA" id="ARBA00023004"/>
    </source>
</evidence>
<evidence type="ECO:0000256" key="2">
    <source>
        <dbReference type="ARBA" id="ARBA00004370"/>
    </source>
</evidence>
<dbReference type="GO" id="GO:0020037">
    <property type="term" value="F:heme binding"/>
    <property type="evidence" value="ECO:0007669"/>
    <property type="project" value="InterPro"/>
</dbReference>
<dbReference type="InterPro" id="IPR001128">
    <property type="entry name" value="Cyt_P450"/>
</dbReference>
<feature type="transmembrane region" description="Helical" evidence="14">
    <location>
        <begin position="14"/>
        <end position="32"/>
    </location>
</feature>
<dbReference type="InterPro" id="IPR002401">
    <property type="entry name" value="Cyt_P450_E_grp-I"/>
</dbReference>
<dbReference type="PANTHER" id="PTHR46300:SF2">
    <property type="entry name" value="CYTOCHROME P450 MONOOXYGENASE ALNH-RELATED"/>
    <property type="match status" value="1"/>
</dbReference>
<keyword evidence="16" id="KW-1185">Reference proteome</keyword>
<dbReference type="GO" id="GO:0004497">
    <property type="term" value="F:monooxygenase activity"/>
    <property type="evidence" value="ECO:0007669"/>
    <property type="project" value="UniProtKB-KW"/>
</dbReference>
<comment type="pathway">
    <text evidence="3">Secondary metabolite biosynthesis.</text>
</comment>
<comment type="subcellular location">
    <subcellularLocation>
        <location evidence="2">Membrane</location>
    </subcellularLocation>
</comment>
<keyword evidence="5 13" id="KW-0349">Heme</keyword>
<dbReference type="EMBL" id="KI925462">
    <property type="protein sequence ID" value="ETW77818.1"/>
    <property type="molecule type" value="Genomic_DNA"/>
</dbReference>
<sequence length="518" mass="58680">MPDILAQSALMPSISPSSLAVFVIVFVAYRLVKHTRSPWRKLPPGPRGLPIIGNVFLPRNQQWLMFTEWKKSYGALVYLNMAGQPMVVINSHKVATDLLDHRAANYSDRPRFVVGSEIMSGGLHIFLARYTDVWRRMRKATHECMRKNIVHRYHPNQRREAIIMASDMLTSPQNWKSHIERNAASFIMSFVYDSDPILSEKDSRAHRMTEVINGLASASLPGAHLLSDRFAKWKRDAEQCFVRDSMMFEGLYNGVRKSLMKGDNRPSLCATLIEEQARHDLSERESAWAAASTYVAGADTTAASFSWWMLAMLAYPDAQKRAQAEIDSVVGRSRLPSFSDMDHLPYLRAMVKETFRWRSPDPLGVPHSSCKDDWYQGLFIPAGTICIVNCWALNHDPDIYGPDVDQFRPDRHLNNQALIVPGSSDTKEDGHVSYGFGRRICIGKHLANNSLLIDMAIMLWAMNIERATDENGIELPLDIDGSVDEGLMVRPVPFKCKTTPRFPEAISILEQERELIGF</sequence>
<dbReference type="Gene3D" id="1.10.630.10">
    <property type="entry name" value="Cytochrome P450"/>
    <property type="match status" value="1"/>
</dbReference>
<dbReference type="PRINTS" id="PR00463">
    <property type="entry name" value="EP450I"/>
</dbReference>
<dbReference type="Pfam" id="PF00067">
    <property type="entry name" value="p450"/>
    <property type="match status" value="1"/>
</dbReference>
<comment type="similarity">
    <text evidence="4">Belongs to the cytochrome P450 family.</text>
</comment>
<organism evidence="15 16">
    <name type="scientific">Heterobasidion irregulare (strain TC 32-1)</name>
    <dbReference type="NCBI Taxonomy" id="747525"/>
    <lineage>
        <taxon>Eukaryota</taxon>
        <taxon>Fungi</taxon>
        <taxon>Dikarya</taxon>
        <taxon>Basidiomycota</taxon>
        <taxon>Agaricomycotina</taxon>
        <taxon>Agaricomycetes</taxon>
        <taxon>Russulales</taxon>
        <taxon>Bondarzewiaceae</taxon>
        <taxon>Heterobasidion</taxon>
        <taxon>Heterobasidion annosum species complex</taxon>
    </lineage>
</organism>
<reference evidence="15 16" key="1">
    <citation type="journal article" date="2012" name="New Phytol.">
        <title>Insight into trade-off between wood decay and parasitism from the genome of a fungal forest pathogen.</title>
        <authorList>
            <person name="Olson A."/>
            <person name="Aerts A."/>
            <person name="Asiegbu F."/>
            <person name="Belbahri L."/>
            <person name="Bouzid O."/>
            <person name="Broberg A."/>
            <person name="Canback B."/>
            <person name="Coutinho P.M."/>
            <person name="Cullen D."/>
            <person name="Dalman K."/>
            <person name="Deflorio G."/>
            <person name="van Diepen L.T."/>
            <person name="Dunand C."/>
            <person name="Duplessis S."/>
            <person name="Durling M."/>
            <person name="Gonthier P."/>
            <person name="Grimwood J."/>
            <person name="Fossdal C.G."/>
            <person name="Hansson D."/>
            <person name="Henrissat B."/>
            <person name="Hietala A."/>
            <person name="Himmelstrand K."/>
            <person name="Hoffmeister D."/>
            <person name="Hogberg N."/>
            <person name="James T.Y."/>
            <person name="Karlsson M."/>
            <person name="Kohler A."/>
            <person name="Kues U."/>
            <person name="Lee Y.H."/>
            <person name="Lin Y.C."/>
            <person name="Lind M."/>
            <person name="Lindquist E."/>
            <person name="Lombard V."/>
            <person name="Lucas S."/>
            <person name="Lunden K."/>
            <person name="Morin E."/>
            <person name="Murat C."/>
            <person name="Park J."/>
            <person name="Raffaello T."/>
            <person name="Rouze P."/>
            <person name="Salamov A."/>
            <person name="Schmutz J."/>
            <person name="Solheim H."/>
            <person name="Stahlberg J."/>
            <person name="Velez H."/>
            <person name="de Vries R.P."/>
            <person name="Wiebenga A."/>
            <person name="Woodward S."/>
            <person name="Yakovlev I."/>
            <person name="Garbelotto M."/>
            <person name="Martin F."/>
            <person name="Grigoriev I.V."/>
            <person name="Stenlid J."/>
        </authorList>
    </citation>
    <scope>NUCLEOTIDE SEQUENCE [LARGE SCALE GENOMIC DNA]</scope>
    <source>
        <strain evidence="15 16">TC 32-1</strain>
    </source>
</reference>
<evidence type="ECO:0000256" key="9">
    <source>
        <dbReference type="ARBA" id="ARBA00023002"/>
    </source>
</evidence>
<dbReference type="InterPro" id="IPR036396">
    <property type="entry name" value="Cyt_P450_sf"/>
</dbReference>
<evidence type="ECO:0000256" key="4">
    <source>
        <dbReference type="ARBA" id="ARBA00010617"/>
    </source>
</evidence>
<dbReference type="InParanoid" id="W4JW86"/>
<keyword evidence="11 15" id="KW-0503">Monooxygenase</keyword>
<dbReference type="GO" id="GO:0005506">
    <property type="term" value="F:iron ion binding"/>
    <property type="evidence" value="ECO:0007669"/>
    <property type="project" value="InterPro"/>
</dbReference>
<accession>W4JW86</accession>
<evidence type="ECO:0000313" key="15">
    <source>
        <dbReference type="EMBL" id="ETW77818.1"/>
    </source>
</evidence>
<protein>
    <submittedName>
        <fullName evidence="15">Cytochrome P450 monooxygenase 60</fullName>
    </submittedName>
</protein>
<dbReference type="PANTHER" id="PTHR46300">
    <property type="entry name" value="P450, PUTATIVE (EUROFUNG)-RELATED-RELATED"/>
    <property type="match status" value="1"/>
</dbReference>